<evidence type="ECO:0000256" key="9">
    <source>
        <dbReference type="ARBA" id="ARBA00048853"/>
    </source>
</evidence>
<comment type="pathway">
    <text evidence="1 10 12">Carbohydrate degradation; glycolysis; pyruvate from D-glyceraldehyde 3-phosphate: step 1/5.</text>
</comment>
<organism evidence="14 16">
    <name type="scientific">Candidatus Methanodesulfokora washburnensis</name>
    <dbReference type="NCBI Taxonomy" id="2478471"/>
    <lineage>
        <taxon>Archaea</taxon>
        <taxon>Thermoproteota</taxon>
        <taxon>Candidatus Korarchaeia</taxon>
        <taxon>Candidatus Korarchaeia incertae sedis</taxon>
        <taxon>Candidatus Methanodesulfokora</taxon>
    </lineage>
</organism>
<proteinExistence type="inferred from homology"/>
<dbReference type="SMART" id="SM00846">
    <property type="entry name" value="Gp_dh_N"/>
    <property type="match status" value="1"/>
</dbReference>
<dbReference type="NCBIfam" id="NF003251">
    <property type="entry name" value="PRK04207.1"/>
    <property type="match status" value="1"/>
</dbReference>
<dbReference type="PIRSF" id="PIRSF000149">
    <property type="entry name" value="GAP_DH"/>
    <property type="match status" value="1"/>
</dbReference>
<evidence type="ECO:0000256" key="6">
    <source>
        <dbReference type="ARBA" id="ARBA00023027"/>
    </source>
</evidence>
<comment type="similarity">
    <text evidence="2 10 12">Belongs to the glyceraldehyde-3-phosphate dehydrogenase family.</text>
</comment>
<keyword evidence="16" id="KW-1185">Reference proteome</keyword>
<evidence type="ECO:0000259" key="13">
    <source>
        <dbReference type="SMART" id="SM00846"/>
    </source>
</evidence>
<keyword evidence="4 10" id="KW-0521">NADP</keyword>
<dbReference type="NCBIfam" id="TIGR01546">
    <property type="entry name" value="GAPDH-II_archae"/>
    <property type="match status" value="1"/>
</dbReference>
<feature type="binding site" evidence="10">
    <location>
        <position position="301"/>
    </location>
    <ligand>
        <name>NAD(+)</name>
        <dbReference type="ChEBI" id="CHEBI:57540"/>
    </ligand>
</feature>
<dbReference type="CDD" id="cd02278">
    <property type="entry name" value="GAPDH_II_N"/>
    <property type="match status" value="1"/>
</dbReference>
<dbReference type="Gene3D" id="3.40.50.720">
    <property type="entry name" value="NAD(P)-binding Rossmann-like Domain"/>
    <property type="match status" value="1"/>
</dbReference>
<dbReference type="SUPFAM" id="SSF51735">
    <property type="entry name" value="NAD(P)-binding Rossmann-fold domains"/>
    <property type="match status" value="1"/>
</dbReference>
<feature type="binding site" evidence="10">
    <location>
        <begin position="194"/>
        <end position="195"/>
    </location>
    <ligand>
        <name>D-glyceraldehyde 3-phosphate</name>
        <dbReference type="ChEBI" id="CHEBI:59776"/>
    </ligand>
</feature>
<dbReference type="GO" id="GO:0005737">
    <property type="term" value="C:cytoplasm"/>
    <property type="evidence" value="ECO:0007669"/>
    <property type="project" value="UniProtKB-SubCell"/>
</dbReference>
<dbReference type="EMBL" id="RXII01000039">
    <property type="protein sequence ID" value="RZN62690.1"/>
    <property type="molecule type" value="Genomic_DNA"/>
</dbReference>
<feature type="binding site" evidence="10">
    <location>
        <begin position="12"/>
        <end position="13"/>
    </location>
    <ligand>
        <name>NAD(+)</name>
        <dbReference type="ChEBI" id="CHEBI:57540"/>
    </ligand>
</feature>
<dbReference type="OrthoDB" id="295712at2157"/>
<dbReference type="HAMAP" id="MF_00559">
    <property type="entry name" value="G3P_dehdrog_arch"/>
    <property type="match status" value="1"/>
</dbReference>
<evidence type="ECO:0000256" key="12">
    <source>
        <dbReference type="RuleBase" id="RU003388"/>
    </source>
</evidence>
<dbReference type="GO" id="GO:0006096">
    <property type="term" value="P:glycolytic process"/>
    <property type="evidence" value="ECO:0007669"/>
    <property type="project" value="UniProtKB-UniRule"/>
</dbReference>
<comment type="subunit">
    <text evidence="3 10 12">Homotetramer.</text>
</comment>
<accession>A0A429GQG7</accession>
<name>A0A429GQG7_9CREN</name>
<dbReference type="Proteomes" id="UP000277582">
    <property type="component" value="Unassembled WGS sequence"/>
</dbReference>
<evidence type="ECO:0000256" key="8">
    <source>
        <dbReference type="ARBA" id="ARBA00048067"/>
    </source>
</evidence>
<dbReference type="InterPro" id="IPR036291">
    <property type="entry name" value="NAD(P)-bd_dom_sf"/>
</dbReference>
<dbReference type="InterPro" id="IPR020828">
    <property type="entry name" value="GlycerAld_3-P_DH_NAD(P)-bd"/>
</dbReference>
<dbReference type="GO" id="GO:0004365">
    <property type="term" value="F:glyceraldehyde-3-phosphate dehydrogenase (NAD+) (phosphorylating) activity"/>
    <property type="evidence" value="ECO:0007669"/>
    <property type="project" value="UniProtKB-UniRule"/>
</dbReference>
<evidence type="ECO:0000256" key="10">
    <source>
        <dbReference type="HAMAP-Rule" id="MF_00559"/>
    </source>
</evidence>
<dbReference type="Pfam" id="PF01113">
    <property type="entry name" value="DapB_N"/>
    <property type="match status" value="1"/>
</dbReference>
<dbReference type="EMBL" id="RCOS01000062">
    <property type="protein sequence ID" value="RSN76156.1"/>
    <property type="molecule type" value="Genomic_DNA"/>
</dbReference>
<evidence type="ECO:0000256" key="2">
    <source>
        <dbReference type="ARBA" id="ARBA00007406"/>
    </source>
</evidence>
<evidence type="ECO:0000256" key="11">
    <source>
        <dbReference type="PIRSR" id="PIRSR000149-1"/>
    </source>
</evidence>
<reference evidence="15 17" key="2">
    <citation type="journal article" date="2019" name="Nat. Microbiol.">
        <title>Wide diversity of methane and short-chain alkane metabolisms in uncultured archaea.</title>
        <authorList>
            <person name="Borrel G."/>
            <person name="Adam P.S."/>
            <person name="McKay L.J."/>
            <person name="Chen L.X."/>
            <person name="Sierra-Garcia I.N."/>
            <person name="Sieber C.M."/>
            <person name="Letourneur Q."/>
            <person name="Ghozlane A."/>
            <person name="Andersen G.L."/>
            <person name="Li W.J."/>
            <person name="Hallam S.J."/>
            <person name="Muyzer G."/>
            <person name="de Oliveira V.M."/>
            <person name="Inskeep W.P."/>
            <person name="Banfield J.F."/>
            <person name="Gribaldo S."/>
        </authorList>
    </citation>
    <scope>NUCLEOTIDE SEQUENCE [LARGE SCALE GENOMIC DNA]</scope>
    <source>
        <strain evidence="15">NM4</strain>
    </source>
</reference>
<feature type="domain" description="Glyceraldehyde 3-phosphate dehydrogenase NAD(P) binding" evidence="13">
    <location>
        <begin position="3"/>
        <end position="140"/>
    </location>
</feature>
<dbReference type="InterPro" id="IPR000846">
    <property type="entry name" value="DapB_N"/>
</dbReference>
<evidence type="ECO:0000256" key="7">
    <source>
        <dbReference type="ARBA" id="ARBA00023152"/>
    </source>
</evidence>
<dbReference type="CDD" id="cd18127">
    <property type="entry name" value="GAPDH_II_C"/>
    <property type="match status" value="1"/>
</dbReference>
<keyword evidence="10 12" id="KW-0963">Cytoplasm</keyword>
<gene>
    <name evidence="10" type="primary">gap</name>
    <name evidence="14" type="ORF">D6D85_04165</name>
    <name evidence="15" type="ORF">EF810_02220</name>
</gene>
<keyword evidence="7 10" id="KW-0324">Glycolysis</keyword>
<dbReference type="EC" id="1.2.1.59" evidence="10 12"/>
<evidence type="ECO:0000256" key="1">
    <source>
        <dbReference type="ARBA" id="ARBA00004869"/>
    </source>
</evidence>
<dbReference type="RefSeq" id="WP_125670779.1">
    <property type="nucleotide sequence ID" value="NZ_RCOS01000062.1"/>
</dbReference>
<evidence type="ECO:0000313" key="15">
    <source>
        <dbReference type="EMBL" id="RZN62690.1"/>
    </source>
</evidence>
<dbReference type="GO" id="GO:0009089">
    <property type="term" value="P:lysine biosynthetic process via diaminopimelate"/>
    <property type="evidence" value="ECO:0007669"/>
    <property type="project" value="InterPro"/>
</dbReference>
<dbReference type="GO" id="GO:0008839">
    <property type="term" value="F:4-hydroxy-tetrahydrodipicolinate reductase"/>
    <property type="evidence" value="ECO:0007669"/>
    <property type="project" value="InterPro"/>
</dbReference>
<dbReference type="Proteomes" id="UP000316217">
    <property type="component" value="Unassembled WGS sequence"/>
</dbReference>
<feature type="active site" description="Nucleophile" evidence="10 11">
    <location>
        <position position="140"/>
    </location>
</feature>
<dbReference type="Gene3D" id="3.30.360.10">
    <property type="entry name" value="Dihydrodipicolinate Reductase, domain 2"/>
    <property type="match status" value="1"/>
</dbReference>
<comment type="catalytic activity">
    <reaction evidence="9 10 12">
        <text>D-glyceraldehyde 3-phosphate + phosphate + NAD(+) = (2R)-3-phospho-glyceroyl phosphate + NADH + H(+)</text>
        <dbReference type="Rhea" id="RHEA:10300"/>
        <dbReference type="ChEBI" id="CHEBI:15378"/>
        <dbReference type="ChEBI" id="CHEBI:43474"/>
        <dbReference type="ChEBI" id="CHEBI:57540"/>
        <dbReference type="ChEBI" id="CHEBI:57604"/>
        <dbReference type="ChEBI" id="CHEBI:57945"/>
        <dbReference type="ChEBI" id="CHEBI:59776"/>
        <dbReference type="EC" id="1.2.1.59"/>
    </reaction>
</comment>
<keyword evidence="6 10" id="KW-0520">NAD</keyword>
<feature type="binding site" evidence="10">
    <location>
        <position position="110"/>
    </location>
    <ligand>
        <name>NAD(+)</name>
        <dbReference type="ChEBI" id="CHEBI:57540"/>
    </ligand>
</feature>
<evidence type="ECO:0000313" key="16">
    <source>
        <dbReference type="Proteomes" id="UP000277582"/>
    </source>
</evidence>
<dbReference type="InterPro" id="IPR020829">
    <property type="entry name" value="GlycerAld_3-P_DH_cat"/>
</dbReference>
<evidence type="ECO:0000313" key="14">
    <source>
        <dbReference type="EMBL" id="RSN76156.1"/>
    </source>
</evidence>
<feature type="binding site" evidence="10">
    <location>
        <position position="168"/>
    </location>
    <ligand>
        <name>NAD(+)</name>
        <dbReference type="ChEBI" id="CHEBI:57540"/>
    </ligand>
</feature>
<evidence type="ECO:0000256" key="5">
    <source>
        <dbReference type="ARBA" id="ARBA00023002"/>
    </source>
</evidence>
<evidence type="ECO:0000256" key="4">
    <source>
        <dbReference type="ARBA" id="ARBA00022857"/>
    </source>
</evidence>
<evidence type="ECO:0000313" key="17">
    <source>
        <dbReference type="Proteomes" id="UP000316217"/>
    </source>
</evidence>
<dbReference type="Pfam" id="PF02800">
    <property type="entry name" value="Gp_dh_C"/>
    <property type="match status" value="1"/>
</dbReference>
<feature type="binding site" evidence="10">
    <location>
        <begin position="139"/>
        <end position="141"/>
    </location>
    <ligand>
        <name>D-glyceraldehyde 3-phosphate</name>
        <dbReference type="ChEBI" id="CHEBI:59776"/>
    </ligand>
</feature>
<dbReference type="AlphaFoldDB" id="A0A429GQG7"/>
<evidence type="ECO:0000256" key="3">
    <source>
        <dbReference type="ARBA" id="ARBA00011881"/>
    </source>
</evidence>
<keyword evidence="5 10" id="KW-0560">Oxidoreductase</keyword>
<dbReference type="SUPFAM" id="SSF55347">
    <property type="entry name" value="Glyceraldehyde-3-phosphate dehydrogenase-like, C-terminal domain"/>
    <property type="match status" value="1"/>
</dbReference>
<comment type="catalytic activity">
    <reaction evidence="8 10 12">
        <text>D-glyceraldehyde 3-phosphate + phosphate + NADP(+) = (2R)-3-phospho-glyceroyl phosphate + NADPH + H(+)</text>
        <dbReference type="Rhea" id="RHEA:10296"/>
        <dbReference type="ChEBI" id="CHEBI:15378"/>
        <dbReference type="ChEBI" id="CHEBI:43474"/>
        <dbReference type="ChEBI" id="CHEBI:57604"/>
        <dbReference type="ChEBI" id="CHEBI:57783"/>
        <dbReference type="ChEBI" id="CHEBI:58349"/>
        <dbReference type="ChEBI" id="CHEBI:59776"/>
        <dbReference type="EC" id="1.2.1.59"/>
    </reaction>
</comment>
<comment type="subcellular location">
    <subcellularLocation>
        <location evidence="10 12">Cytoplasm</location>
    </subcellularLocation>
</comment>
<protein>
    <recommendedName>
        <fullName evidence="10 12">Glyceraldehyde-3-phosphate dehydrogenase</fullName>
        <shortName evidence="10">GAPDH</shortName>
        <ecNumber evidence="10 12">1.2.1.59</ecNumber>
    </recommendedName>
    <alternativeName>
        <fullName evidence="10">NAD(P)-dependent glyceraldehyde-3-phosphate dehydrogenase</fullName>
    </alternativeName>
</protein>
<dbReference type="InterPro" id="IPR006436">
    <property type="entry name" value="Glyceraldehyde-3-P_DH_2_arc"/>
</dbReference>
<dbReference type="UniPathway" id="UPA00109">
    <property type="reaction ID" value="UER00184"/>
</dbReference>
<dbReference type="InterPro" id="IPR020831">
    <property type="entry name" value="GlycerAld/Erythrose_P_DH"/>
</dbReference>
<reference evidence="14 16" key="1">
    <citation type="submission" date="2018-10" db="EMBL/GenBank/DDBJ databases">
        <title>Co-occurring genomic capacity for anaerobic methane metabolism and dissimilatory sulfite reduction discovered in the Korarchaeota.</title>
        <authorList>
            <person name="Mckay L.J."/>
            <person name="Dlakic M."/>
            <person name="Fields M.W."/>
            <person name="Delmont T.O."/>
            <person name="Eren A.M."/>
            <person name="Jay Z.J."/>
            <person name="Klingelsmith K.B."/>
            <person name="Rusch D.B."/>
            <person name="Inskeep W.P."/>
        </authorList>
    </citation>
    <scope>NUCLEOTIDE SEQUENCE [LARGE SCALE GENOMIC DNA]</scope>
    <source>
        <strain evidence="14 16">MDKW</strain>
    </source>
</reference>
<dbReference type="GO" id="GO:0051287">
    <property type="term" value="F:NAD binding"/>
    <property type="evidence" value="ECO:0007669"/>
    <property type="project" value="UniProtKB-UniRule"/>
</dbReference>
<comment type="caution">
    <text evidence="14">The sequence shown here is derived from an EMBL/GenBank/DDBJ whole genome shotgun (WGS) entry which is preliminary data.</text>
</comment>
<dbReference type="GO" id="GO:0050661">
    <property type="term" value="F:NADP binding"/>
    <property type="evidence" value="ECO:0007669"/>
    <property type="project" value="UniProtKB-UniRule"/>
</dbReference>
<sequence length="340" mass="37814">MPIKIGVVGYGTIGARVAEAVMKQPDMELVGIAKTTPDYKAKTAISRGMKIFIPENSVESWKKAGIKVDGFIEDLVREVDVIIDATPKGVGKANSEMYKKEGRVAIFQGGEKKDLVEATVVAQVNYDEARGKRMIRVPSCNTTALSRISWFFEREYGVERIIATIARRAADPADKKEGIIDNIEFDPIKPPSHHGEDVRTVLKNLNIFTTAIKIPTTHAHLHLINVKLRKKVSREEILDALSEERRIMLVSSEDGITTTSDVFELSRHLGRPMNNIYENVVWVESIHSEGEWVYLAQAVHQEAIVVPENIDAIRAVASSLDAESSMNTTDRTLGIVRGRI</sequence>